<dbReference type="EMBL" id="HBIX01007722">
    <property type="protein sequence ID" value="CAE0713243.1"/>
    <property type="molecule type" value="Transcribed_RNA"/>
</dbReference>
<evidence type="ECO:0000256" key="1">
    <source>
        <dbReference type="SAM" id="MobiDB-lite"/>
    </source>
</evidence>
<sequence>MDNYNNVFATPLKRKLVREQQQQEGNNNNERRDQGDNNTVDVVVTPSPSWEEVDANADDCRALPVMSMPIGSSYSSWPSSSFASPSKKRKITVDFSSPPASPLLSSLPLLFTTPILSPEKPLTSPPAIRRRDNDLFLGKEEDDDISFLAFPSFGAAASGTKQQHKFVLPQRTTSVAPRSCFVPIPKRLFELNSYDYNDNSSDDEDACFSLPQQQTPRTNNNNNNNKKAERLFPSLRMRPSKRRYNKKEMMAELELPTLAEIEASVSLVHDLSPSPFESVSDPSACVTA</sequence>
<feature type="region of interest" description="Disordered" evidence="1">
    <location>
        <begin position="202"/>
        <end position="232"/>
    </location>
</feature>
<proteinExistence type="predicted"/>
<feature type="compositionally biased region" description="Low complexity" evidence="1">
    <location>
        <begin position="19"/>
        <end position="28"/>
    </location>
</feature>
<dbReference type="AlphaFoldDB" id="A0A6U9XBK8"/>
<organism evidence="2">
    <name type="scientific">Pseudo-nitzschia australis</name>
    <dbReference type="NCBI Taxonomy" id="44445"/>
    <lineage>
        <taxon>Eukaryota</taxon>
        <taxon>Sar</taxon>
        <taxon>Stramenopiles</taxon>
        <taxon>Ochrophyta</taxon>
        <taxon>Bacillariophyta</taxon>
        <taxon>Bacillariophyceae</taxon>
        <taxon>Bacillariophycidae</taxon>
        <taxon>Bacillariales</taxon>
        <taxon>Bacillariaceae</taxon>
        <taxon>Pseudo-nitzschia</taxon>
    </lineage>
</organism>
<gene>
    <name evidence="2" type="ORF">PAUS00366_LOCUS5994</name>
    <name evidence="3" type="ORF">PAUS00366_LOCUS5995</name>
</gene>
<protein>
    <submittedName>
        <fullName evidence="2">Uncharacterized protein</fullName>
    </submittedName>
</protein>
<dbReference type="EMBL" id="HBIX01007721">
    <property type="protein sequence ID" value="CAE0713242.1"/>
    <property type="molecule type" value="Transcribed_RNA"/>
</dbReference>
<feature type="region of interest" description="Disordered" evidence="1">
    <location>
        <begin position="1"/>
        <end position="54"/>
    </location>
</feature>
<reference evidence="2" key="1">
    <citation type="submission" date="2021-01" db="EMBL/GenBank/DDBJ databases">
        <authorList>
            <person name="Corre E."/>
            <person name="Pelletier E."/>
            <person name="Niang G."/>
            <person name="Scheremetjew M."/>
            <person name="Finn R."/>
            <person name="Kale V."/>
            <person name="Holt S."/>
            <person name="Cochrane G."/>
            <person name="Meng A."/>
            <person name="Brown T."/>
            <person name="Cohen L."/>
        </authorList>
    </citation>
    <scope>NUCLEOTIDE SEQUENCE</scope>
    <source>
        <strain evidence="2">10249 10 AB</strain>
    </source>
</reference>
<evidence type="ECO:0000313" key="2">
    <source>
        <dbReference type="EMBL" id="CAE0713242.1"/>
    </source>
</evidence>
<name>A0A6U9XBK8_9STRA</name>
<accession>A0A6U9XBK8</accession>
<evidence type="ECO:0000313" key="3">
    <source>
        <dbReference type="EMBL" id="CAE0713243.1"/>
    </source>
</evidence>